<dbReference type="GO" id="GO:0006935">
    <property type="term" value="P:chemotaxis"/>
    <property type="evidence" value="ECO:0007669"/>
    <property type="project" value="UniProtKB-KW"/>
</dbReference>
<keyword evidence="6 10" id="KW-0472">Membrane</keyword>
<dbReference type="AlphaFoldDB" id="A0A1X7L5X1"/>
<dbReference type="Pfam" id="PF00015">
    <property type="entry name" value="MCPsignal"/>
    <property type="match status" value="1"/>
</dbReference>
<evidence type="ECO:0000256" key="2">
    <source>
        <dbReference type="ARBA" id="ARBA00022475"/>
    </source>
</evidence>
<proteinExistence type="inferred from homology"/>
<name>A0A1X7L5X1_9BACL</name>
<dbReference type="Gene3D" id="3.30.450.20">
    <property type="entry name" value="PAS domain"/>
    <property type="match status" value="2"/>
</dbReference>
<dbReference type="RefSeq" id="WP_085495311.1">
    <property type="nucleotide sequence ID" value="NZ_FXAZ01000004.1"/>
</dbReference>
<dbReference type="Pfam" id="PF00672">
    <property type="entry name" value="HAMP"/>
    <property type="match status" value="1"/>
</dbReference>
<dbReference type="CDD" id="cd06225">
    <property type="entry name" value="HAMP"/>
    <property type="match status" value="1"/>
</dbReference>
<dbReference type="Proteomes" id="UP000193834">
    <property type="component" value="Unassembled WGS sequence"/>
</dbReference>
<evidence type="ECO:0000256" key="4">
    <source>
        <dbReference type="ARBA" id="ARBA00022692"/>
    </source>
</evidence>
<evidence type="ECO:0000256" key="6">
    <source>
        <dbReference type="ARBA" id="ARBA00023136"/>
    </source>
</evidence>
<dbReference type="CDD" id="cd11386">
    <property type="entry name" value="MCP_signal"/>
    <property type="match status" value="1"/>
</dbReference>
<reference evidence="13 14" key="1">
    <citation type="submission" date="2017-04" db="EMBL/GenBank/DDBJ databases">
        <authorList>
            <person name="Afonso C.L."/>
            <person name="Miller P.J."/>
            <person name="Scott M.A."/>
            <person name="Spackman E."/>
            <person name="Goraichik I."/>
            <person name="Dimitrov K.M."/>
            <person name="Suarez D.L."/>
            <person name="Swayne D.E."/>
        </authorList>
    </citation>
    <scope>NUCLEOTIDE SEQUENCE [LARGE SCALE GENOMIC DNA]</scope>
    <source>
        <strain evidence="13 14">11</strain>
    </source>
</reference>
<keyword evidence="2" id="KW-1003">Cell membrane</keyword>
<evidence type="ECO:0000256" key="1">
    <source>
        <dbReference type="ARBA" id="ARBA00004651"/>
    </source>
</evidence>
<comment type="subcellular location">
    <subcellularLocation>
        <location evidence="1">Cell membrane</location>
        <topology evidence="1">Multi-pass membrane protein</topology>
    </subcellularLocation>
</comment>
<evidence type="ECO:0000256" key="9">
    <source>
        <dbReference type="PROSITE-ProRule" id="PRU00284"/>
    </source>
</evidence>
<keyword evidence="14" id="KW-1185">Reference proteome</keyword>
<keyword evidence="4 10" id="KW-0812">Transmembrane</keyword>
<evidence type="ECO:0000256" key="8">
    <source>
        <dbReference type="ARBA" id="ARBA00029447"/>
    </source>
</evidence>
<dbReference type="PANTHER" id="PTHR32089">
    <property type="entry name" value="METHYL-ACCEPTING CHEMOTAXIS PROTEIN MCPB"/>
    <property type="match status" value="1"/>
</dbReference>
<dbReference type="SUPFAM" id="SSF58104">
    <property type="entry name" value="Methyl-accepting chemotaxis protein (MCP) signaling domain"/>
    <property type="match status" value="1"/>
</dbReference>
<accession>A0A1X7L5X1</accession>
<dbReference type="GO" id="GO:0007165">
    <property type="term" value="P:signal transduction"/>
    <property type="evidence" value="ECO:0007669"/>
    <property type="project" value="UniProtKB-KW"/>
</dbReference>
<dbReference type="InterPro" id="IPR033479">
    <property type="entry name" value="dCache_1"/>
</dbReference>
<dbReference type="PANTHER" id="PTHR32089:SF114">
    <property type="entry name" value="METHYL-ACCEPTING CHEMOTAXIS PROTEIN MCPB"/>
    <property type="match status" value="1"/>
</dbReference>
<feature type="domain" description="HAMP" evidence="12">
    <location>
        <begin position="331"/>
        <end position="386"/>
    </location>
</feature>
<dbReference type="PROSITE" id="PS50111">
    <property type="entry name" value="CHEMOTAXIS_TRANSDUC_2"/>
    <property type="match status" value="1"/>
</dbReference>
<feature type="transmembrane region" description="Helical" evidence="10">
    <location>
        <begin position="310"/>
        <end position="329"/>
    </location>
</feature>
<dbReference type="Pfam" id="PF02743">
    <property type="entry name" value="dCache_1"/>
    <property type="match status" value="1"/>
</dbReference>
<dbReference type="EMBL" id="FXAZ01000004">
    <property type="protein sequence ID" value="SMG48662.1"/>
    <property type="molecule type" value="Genomic_DNA"/>
</dbReference>
<dbReference type="OrthoDB" id="243053at2"/>
<gene>
    <name evidence="13" type="ORF">SAMN06295960_2973</name>
</gene>
<dbReference type="SMART" id="SM00304">
    <property type="entry name" value="HAMP"/>
    <property type="match status" value="1"/>
</dbReference>
<dbReference type="STRING" id="1852522.SAMN06295960_2973"/>
<dbReference type="PROSITE" id="PS50885">
    <property type="entry name" value="HAMP"/>
    <property type="match status" value="1"/>
</dbReference>
<evidence type="ECO:0000256" key="7">
    <source>
        <dbReference type="ARBA" id="ARBA00023224"/>
    </source>
</evidence>
<evidence type="ECO:0000259" key="12">
    <source>
        <dbReference type="PROSITE" id="PS50885"/>
    </source>
</evidence>
<feature type="domain" description="Methyl-accepting transducer" evidence="11">
    <location>
        <begin position="405"/>
        <end position="662"/>
    </location>
</feature>
<comment type="similarity">
    <text evidence="8">Belongs to the methyl-accepting chemotaxis (MCP) protein family.</text>
</comment>
<protein>
    <submittedName>
        <fullName evidence="13">Methyl-accepting chemotaxis protein</fullName>
    </submittedName>
</protein>
<dbReference type="InterPro" id="IPR003660">
    <property type="entry name" value="HAMP_dom"/>
</dbReference>
<dbReference type="SMART" id="SM00283">
    <property type="entry name" value="MA"/>
    <property type="match status" value="1"/>
</dbReference>
<dbReference type="CDD" id="cd18773">
    <property type="entry name" value="PDC1_HK_sensor"/>
    <property type="match status" value="1"/>
</dbReference>
<dbReference type="InterPro" id="IPR004089">
    <property type="entry name" value="MCPsignal_dom"/>
</dbReference>
<organism evidence="13 14">
    <name type="scientific">Paenibacillus aquistagni</name>
    <dbReference type="NCBI Taxonomy" id="1852522"/>
    <lineage>
        <taxon>Bacteria</taxon>
        <taxon>Bacillati</taxon>
        <taxon>Bacillota</taxon>
        <taxon>Bacilli</taxon>
        <taxon>Bacillales</taxon>
        <taxon>Paenibacillaceae</taxon>
        <taxon>Paenibacillus</taxon>
    </lineage>
</organism>
<evidence type="ECO:0000259" key="11">
    <source>
        <dbReference type="PROSITE" id="PS50111"/>
    </source>
</evidence>
<evidence type="ECO:0000256" key="5">
    <source>
        <dbReference type="ARBA" id="ARBA00022989"/>
    </source>
</evidence>
<keyword evidence="3" id="KW-0145">Chemotaxis</keyword>
<evidence type="ECO:0000256" key="3">
    <source>
        <dbReference type="ARBA" id="ARBA00022500"/>
    </source>
</evidence>
<dbReference type="GO" id="GO:0005886">
    <property type="term" value="C:plasma membrane"/>
    <property type="evidence" value="ECO:0007669"/>
    <property type="project" value="UniProtKB-SubCell"/>
</dbReference>
<keyword evidence="5 10" id="KW-1133">Transmembrane helix</keyword>
<evidence type="ECO:0000313" key="14">
    <source>
        <dbReference type="Proteomes" id="UP000193834"/>
    </source>
</evidence>
<keyword evidence="7 9" id="KW-0807">Transducer</keyword>
<sequence length="692" mass="75317">MRNKLQWNLKLQLLVTMVVLVLLSTLSLGLVINHRVMNDMEENFYEATRKEIEQVSKSMDLYFSTINESVEYFAKHPAVTKIDGSVTSYVNAVGEDGTIQMTPSQTPGMESQIYNLFLNYANTHPNIAYIYLGTKEGGYIQWPEGTSTDKFDPRPRAWYTQAAEKPDKVMRSGAYAAYTTNSPIVSSSMTIKDSAGNVVGVQGVDVSLDSLTKTINDIKIGKTGYVILADQTGTVLANPKNPETNFKALNELGVEQFNEIDKMKDKNFDIAMNGISRTASVYISPVTGWKYISIMDKSEIEESVKVIQNIIFIVMAIIAVIAIAAAMFLSNAITKPINAAVKHVQEIGGGNLTVDIPDSLLKKKGEVGAMVRAIHDMKQDIQKMIGGISSSGHIVSESAVNLATSMDQTQKAASLITESIIQLASASSHEASTVMEGSDKVEQLGGAIDQVTLSTQEILDLARRTSELNDRGMLIVDELVGRFNSTLQSSEDTAQAIQDVSNSAGEISNILSTILQISSQTNLLALNASIEASRAGEHGRGFAVVASEIRKLAEQSADAANNISKIVSNVSNEMEAAVEAIGNSRDLLMEQETAVRETESIFNDIKVSVDGQMSMTDQVEQNVQLMVDKRHELSDIFNNISAITEENSAISQDVSAAAEEQMATIDDVTGYLTQLKGLSQDLEENIKKFKID</sequence>
<dbReference type="CDD" id="cd12912">
    <property type="entry name" value="PDC2_MCP_like"/>
    <property type="match status" value="1"/>
</dbReference>
<evidence type="ECO:0000313" key="13">
    <source>
        <dbReference type="EMBL" id="SMG48662.1"/>
    </source>
</evidence>
<evidence type="ECO:0000256" key="10">
    <source>
        <dbReference type="SAM" id="Phobius"/>
    </source>
</evidence>
<dbReference type="Gene3D" id="1.10.287.950">
    <property type="entry name" value="Methyl-accepting chemotaxis protein"/>
    <property type="match status" value="1"/>
</dbReference>